<feature type="compositionally biased region" description="Low complexity" evidence="1">
    <location>
        <begin position="15"/>
        <end position="31"/>
    </location>
</feature>
<feature type="region of interest" description="Disordered" evidence="1">
    <location>
        <begin position="1"/>
        <end position="99"/>
    </location>
</feature>
<feature type="compositionally biased region" description="Low complexity" evidence="1">
    <location>
        <begin position="46"/>
        <end position="60"/>
    </location>
</feature>
<feature type="compositionally biased region" description="Low complexity" evidence="1">
    <location>
        <begin position="399"/>
        <end position="411"/>
    </location>
</feature>
<dbReference type="AlphaFoldDB" id="A0A167WDN5"/>
<feature type="compositionally biased region" description="Low complexity" evidence="1">
    <location>
        <begin position="79"/>
        <end position="97"/>
    </location>
</feature>
<evidence type="ECO:0000256" key="1">
    <source>
        <dbReference type="SAM" id="MobiDB-lite"/>
    </source>
</evidence>
<feature type="region of interest" description="Disordered" evidence="1">
    <location>
        <begin position="360"/>
        <end position="448"/>
    </location>
</feature>
<dbReference type="Proteomes" id="UP000076874">
    <property type="component" value="Unassembled WGS sequence"/>
</dbReference>
<name>A0A167WDN5_9HYPO</name>
<gene>
    <name evidence="2" type="ORF">SPI_03817</name>
</gene>
<proteinExistence type="predicted"/>
<keyword evidence="3" id="KW-1185">Reference proteome</keyword>
<accession>A0A167WDN5</accession>
<organism evidence="2 3">
    <name type="scientific">Niveomyces insectorum RCEF 264</name>
    <dbReference type="NCBI Taxonomy" id="1081102"/>
    <lineage>
        <taxon>Eukaryota</taxon>
        <taxon>Fungi</taxon>
        <taxon>Dikarya</taxon>
        <taxon>Ascomycota</taxon>
        <taxon>Pezizomycotina</taxon>
        <taxon>Sordariomycetes</taxon>
        <taxon>Hypocreomycetidae</taxon>
        <taxon>Hypocreales</taxon>
        <taxon>Cordycipitaceae</taxon>
        <taxon>Niveomyces</taxon>
    </lineage>
</organism>
<sequence>MPLEEDPFYDVVDPTAAASDSDTAKASSASTIGRSAAGESADDDSNAGNAGNDSSAAASDYQDDDDDDQYNHDRFVVLPGGPAQGIQGAPPSQAPAALTEEEKAAKWDAVTYHQVKYADLAQANAEAQDFFDNVQLPEGGKGRGRPRGGQGRYFPASAVAGGAATASARKTPSKPFELPLGEIYGRIRHFFGPVLHHDPLLVEVLQCAKEVYEDGRALQQTTFMRRLRNHAKDAIQARFTKNGPPPAAKFPSRGQILAARLLDAQCTHSYPVLLAFFNQPEQDMLLFPSEEAAHVSLPQMQKIETELRDLAAVTKEVGAKINVMAGAVATTQQLSDVHDVTLQVVRNAEARVITRLADQERHQKTVGPPLQAMGLTPRATPSHFAASMPPRTATPGMKTPTPAGRTTARTPLLTSKPSKRKATSPATAARQPPAPPAPPADDSFEDDD</sequence>
<comment type="caution">
    <text evidence="2">The sequence shown here is derived from an EMBL/GenBank/DDBJ whole genome shotgun (WGS) entry which is preliminary data.</text>
</comment>
<evidence type="ECO:0000313" key="3">
    <source>
        <dbReference type="Proteomes" id="UP000076874"/>
    </source>
</evidence>
<reference evidence="2 3" key="1">
    <citation type="journal article" date="2016" name="Genome Biol. Evol.">
        <title>Divergent and convergent evolution of fungal pathogenicity.</title>
        <authorList>
            <person name="Shang Y."/>
            <person name="Xiao G."/>
            <person name="Zheng P."/>
            <person name="Cen K."/>
            <person name="Zhan S."/>
            <person name="Wang C."/>
        </authorList>
    </citation>
    <scope>NUCLEOTIDE SEQUENCE [LARGE SCALE GENOMIC DNA]</scope>
    <source>
        <strain evidence="2 3">RCEF 264</strain>
    </source>
</reference>
<protein>
    <submittedName>
        <fullName evidence="2">Uncharacterized protein</fullName>
    </submittedName>
</protein>
<dbReference type="EMBL" id="AZHD01000005">
    <property type="protein sequence ID" value="OAA63654.1"/>
    <property type="molecule type" value="Genomic_DNA"/>
</dbReference>
<evidence type="ECO:0000313" key="2">
    <source>
        <dbReference type="EMBL" id="OAA63654.1"/>
    </source>
</evidence>